<dbReference type="Gene3D" id="3.30.420.150">
    <property type="entry name" value="Exopolyphosphatase. Domain 2"/>
    <property type="match status" value="1"/>
</dbReference>
<dbReference type="SUPFAM" id="SSF53067">
    <property type="entry name" value="Actin-like ATPase domain"/>
    <property type="match status" value="2"/>
</dbReference>
<keyword evidence="4" id="KW-1185">Reference proteome</keyword>
<dbReference type="CDD" id="cd24119">
    <property type="entry name" value="ASKHA_NBD_MtPPX2-like"/>
    <property type="match status" value="1"/>
</dbReference>
<gene>
    <name evidence="3" type="ORF">FH969_07525</name>
</gene>
<dbReference type="InterPro" id="IPR003695">
    <property type="entry name" value="Ppx_GppA_N"/>
</dbReference>
<dbReference type="InterPro" id="IPR050273">
    <property type="entry name" value="GppA/Ppx_hydrolase"/>
</dbReference>
<dbReference type="PANTHER" id="PTHR30005">
    <property type="entry name" value="EXOPOLYPHOSPHATASE"/>
    <property type="match status" value="1"/>
</dbReference>
<dbReference type="Pfam" id="PF02541">
    <property type="entry name" value="Ppx-GppA"/>
    <property type="match status" value="1"/>
</dbReference>
<evidence type="ECO:0000313" key="4">
    <source>
        <dbReference type="Proteomes" id="UP000313849"/>
    </source>
</evidence>
<dbReference type="Proteomes" id="UP000313849">
    <property type="component" value="Unassembled WGS sequence"/>
</dbReference>
<name>A0A5C5BCG9_9MICO</name>
<accession>A0A5C5BCG9</accession>
<organism evidence="3 4">
    <name type="scientific">Miniimonas arenae</name>
    <dbReference type="NCBI Taxonomy" id="676201"/>
    <lineage>
        <taxon>Bacteria</taxon>
        <taxon>Bacillati</taxon>
        <taxon>Actinomycetota</taxon>
        <taxon>Actinomycetes</taxon>
        <taxon>Micrococcales</taxon>
        <taxon>Beutenbergiaceae</taxon>
        <taxon>Miniimonas</taxon>
    </lineage>
</organism>
<dbReference type="PANTHER" id="PTHR30005:SF13">
    <property type="entry name" value="EXOPOLYPHOSPHATASE 2"/>
    <property type="match status" value="1"/>
</dbReference>
<comment type="caution">
    <text evidence="3">The sequence shown here is derived from an EMBL/GenBank/DDBJ whole genome shotgun (WGS) entry which is preliminary data.</text>
</comment>
<evidence type="ECO:0000259" key="2">
    <source>
        <dbReference type="Pfam" id="PF02541"/>
    </source>
</evidence>
<feature type="region of interest" description="Disordered" evidence="1">
    <location>
        <begin position="1"/>
        <end position="29"/>
    </location>
</feature>
<evidence type="ECO:0000313" key="3">
    <source>
        <dbReference type="EMBL" id="TNU74767.1"/>
    </source>
</evidence>
<dbReference type="Gene3D" id="3.30.420.40">
    <property type="match status" value="1"/>
</dbReference>
<feature type="domain" description="Ppx/GppA phosphatase N-terminal" evidence="2">
    <location>
        <begin position="51"/>
        <end position="316"/>
    </location>
</feature>
<evidence type="ECO:0000256" key="1">
    <source>
        <dbReference type="SAM" id="MobiDB-lite"/>
    </source>
</evidence>
<dbReference type="InterPro" id="IPR043129">
    <property type="entry name" value="ATPase_NBD"/>
</dbReference>
<dbReference type="EMBL" id="VENP01000022">
    <property type="protein sequence ID" value="TNU74767.1"/>
    <property type="molecule type" value="Genomic_DNA"/>
</dbReference>
<dbReference type="OrthoDB" id="9793035at2"/>
<protein>
    <submittedName>
        <fullName evidence="3">Ppx/GppA family phosphatase</fullName>
    </submittedName>
</protein>
<proteinExistence type="predicted"/>
<dbReference type="AlphaFoldDB" id="A0A5C5BCG9"/>
<reference evidence="3 4" key="1">
    <citation type="submission" date="2019-06" db="EMBL/GenBank/DDBJ databases">
        <title>Draft genome sequence of Miniimonas arenae KCTC 19750T isolated from sea sand.</title>
        <authorList>
            <person name="Park S.-J."/>
        </authorList>
    </citation>
    <scope>NUCLEOTIDE SEQUENCE [LARGE SCALE GENOMIC DNA]</scope>
    <source>
        <strain evidence="3 4">KCTC 19750</strain>
    </source>
</reference>
<dbReference type="GO" id="GO:0016462">
    <property type="term" value="F:pyrophosphatase activity"/>
    <property type="evidence" value="ECO:0007669"/>
    <property type="project" value="TreeGrafter"/>
</dbReference>
<sequence length="351" mass="36295">MARASHRGTTSPADGCVGDGRRPQVSPPRVRVTGVRVAAIDCGTNTIRLLVADVEPGERAVRDVVRTGTVTRLGQGVDRTGELAPDALARTIDAAREFAGLVTEHGAERVRFVATSATRDARNREDFVAGVRDALGVTPEVVTGQEEAALSFAGVASGVATGHPGPYLVVDLGGGSTELVLGQRAPEAAISLDVGSVRLHERHLHSDPPTQAEIEAATADARSAIDRAAAAVPLGRTATLVGVAGTITTVTARALDLPAYDRDRIDGAALATADVLAACDALLRATQAERAAMPFLHPGRIDVIGAGALLWREIVTRVAAEVAGEGRSLDLVVTSERDILDGIALGLAARH</sequence>